<evidence type="ECO:0008006" key="3">
    <source>
        <dbReference type="Google" id="ProtNLM"/>
    </source>
</evidence>
<dbReference type="OrthoDB" id="233892at2"/>
<dbReference type="AlphaFoldDB" id="A0A518CJ79"/>
<dbReference type="InterPro" id="IPR006311">
    <property type="entry name" value="TAT_signal"/>
</dbReference>
<protein>
    <recommendedName>
        <fullName evidence="3">Neutral/alkaline non-lysosomal ceramidase</fullName>
    </recommendedName>
</protein>
<dbReference type="RefSeq" id="WP_144993758.1">
    <property type="nucleotide sequence ID" value="NZ_CP036281.1"/>
</dbReference>
<dbReference type="PROSITE" id="PS51318">
    <property type="entry name" value="TAT"/>
    <property type="match status" value="1"/>
</dbReference>
<reference evidence="1 2" key="1">
    <citation type="submission" date="2019-02" db="EMBL/GenBank/DDBJ databases">
        <title>Deep-cultivation of Planctomycetes and their phenomic and genomic characterization uncovers novel biology.</title>
        <authorList>
            <person name="Wiegand S."/>
            <person name="Jogler M."/>
            <person name="Boedeker C."/>
            <person name="Pinto D."/>
            <person name="Vollmers J."/>
            <person name="Rivas-Marin E."/>
            <person name="Kohn T."/>
            <person name="Peeters S.H."/>
            <person name="Heuer A."/>
            <person name="Rast P."/>
            <person name="Oberbeckmann S."/>
            <person name="Bunk B."/>
            <person name="Jeske O."/>
            <person name="Meyerdierks A."/>
            <person name="Storesund J.E."/>
            <person name="Kallscheuer N."/>
            <person name="Luecker S."/>
            <person name="Lage O.M."/>
            <person name="Pohl T."/>
            <person name="Merkel B.J."/>
            <person name="Hornburger P."/>
            <person name="Mueller R.-W."/>
            <person name="Bruemmer F."/>
            <person name="Labrenz M."/>
            <person name="Spormann A.M."/>
            <person name="Op den Camp H."/>
            <person name="Overmann J."/>
            <person name="Amann R."/>
            <person name="Jetten M.S.M."/>
            <person name="Mascher T."/>
            <person name="Medema M.H."/>
            <person name="Devos D.P."/>
            <person name="Kaster A.-K."/>
            <person name="Ovreas L."/>
            <person name="Rohde M."/>
            <person name="Galperin M.Y."/>
            <person name="Jogler C."/>
        </authorList>
    </citation>
    <scope>NUCLEOTIDE SEQUENCE [LARGE SCALE GENOMIC DNA]</scope>
    <source>
        <strain evidence="1 2">Pla110</strain>
    </source>
</reference>
<accession>A0A518CJ79</accession>
<gene>
    <name evidence="1" type="ORF">Pla110_09840</name>
</gene>
<evidence type="ECO:0000313" key="2">
    <source>
        <dbReference type="Proteomes" id="UP000317178"/>
    </source>
</evidence>
<dbReference type="Proteomes" id="UP000317178">
    <property type="component" value="Chromosome"/>
</dbReference>
<sequence length="465" mass="50398">MFSRREFLELSAGLGMAPLLNVFELGSAAAEEISDTSNLAISTFRFEVSPPEGHSLCGGWIKPVVGYDDELEAIGVVITGAGKPIVLCAVDWTGLLNSAHITWRNALAEAAGTTPERVAVQCVHQHNAPFACLDAEEIILEQGDLPHIIEKGYYNDCLERGQKAIGEALKQSVPLTHIASGQGMVEKVASNRRFLGADGKIEHWRGSAAAGSDVLRELPEGLVDPWLKTVAFYSNEKKVAAFHYYATHPMSYYGDGRVTSDFAGLARKRRQTDEPGCTHIYFTGCSGNVAAGKYNDGSAKARADLTNRLYAGIVASEAELKPQPISSVGWKTQDILPVPRASFNEAAIMEGINNKENPVVHRNRPSYMVSWLRRCANRIPIVLSSLAVNDIALLHLPAESFLEYQLRAQQLAPGKFVATAAYGDGGPWYIPTAEAYPQGGYEVSVAFCEPTMDPMLMDGIGKLLG</sequence>
<keyword evidence="2" id="KW-1185">Reference proteome</keyword>
<dbReference type="EMBL" id="CP036281">
    <property type="protein sequence ID" value="QDU79278.1"/>
    <property type="molecule type" value="Genomic_DNA"/>
</dbReference>
<proteinExistence type="predicted"/>
<dbReference type="KEGG" id="plon:Pla110_09840"/>
<evidence type="ECO:0000313" key="1">
    <source>
        <dbReference type="EMBL" id="QDU79278.1"/>
    </source>
</evidence>
<organism evidence="1 2">
    <name type="scientific">Polystyrenella longa</name>
    <dbReference type="NCBI Taxonomy" id="2528007"/>
    <lineage>
        <taxon>Bacteria</taxon>
        <taxon>Pseudomonadati</taxon>
        <taxon>Planctomycetota</taxon>
        <taxon>Planctomycetia</taxon>
        <taxon>Planctomycetales</taxon>
        <taxon>Planctomycetaceae</taxon>
        <taxon>Polystyrenella</taxon>
    </lineage>
</organism>
<name>A0A518CJ79_9PLAN</name>